<dbReference type="PANTHER" id="PTHR48105">
    <property type="entry name" value="THIOREDOXIN REDUCTASE 1-RELATED-RELATED"/>
    <property type="match status" value="1"/>
</dbReference>
<evidence type="ECO:0000313" key="5">
    <source>
        <dbReference type="Proteomes" id="UP001154240"/>
    </source>
</evidence>
<feature type="domain" description="FAD/NAD(P)-binding" evidence="3">
    <location>
        <begin position="7"/>
        <end position="282"/>
    </location>
</feature>
<reference evidence="4" key="1">
    <citation type="journal article" date="2022" name="bioRxiv">
        <title>Thiovibrio frasassiensisgen. nov., sp. nov., an autotrophic, elemental sulfur disproportionating bacterium isolated from sulfidic karst sediment, and proposal of Thiovibrionaceae fam. nov.</title>
        <authorList>
            <person name="Aronson H."/>
            <person name="Thomas C."/>
            <person name="Bhattacharyya M."/>
            <person name="Eckstein S."/>
            <person name="Jensen S."/>
            <person name="Barco R."/>
            <person name="Macalady J."/>
            <person name="Amend J."/>
        </authorList>
    </citation>
    <scope>NUCLEOTIDE SEQUENCE</scope>
    <source>
        <strain evidence="4">RS19-109</strain>
    </source>
</reference>
<evidence type="ECO:0000256" key="2">
    <source>
        <dbReference type="ARBA" id="ARBA00023002"/>
    </source>
</evidence>
<proteinExistence type="predicted"/>
<evidence type="ECO:0000313" key="4">
    <source>
        <dbReference type="EMBL" id="MDG4476001.1"/>
    </source>
</evidence>
<dbReference type="PRINTS" id="PR00368">
    <property type="entry name" value="FADPNR"/>
</dbReference>
<keyword evidence="2" id="KW-0560">Oxidoreductase</keyword>
<dbReference type="SUPFAM" id="SSF51905">
    <property type="entry name" value="FAD/NAD(P)-binding domain"/>
    <property type="match status" value="1"/>
</dbReference>
<keyword evidence="5" id="KW-1185">Reference proteome</keyword>
<reference evidence="4" key="2">
    <citation type="submission" date="2022-10" db="EMBL/GenBank/DDBJ databases">
        <authorList>
            <person name="Aronson H.S."/>
        </authorList>
    </citation>
    <scope>NUCLEOTIDE SEQUENCE</scope>
    <source>
        <strain evidence="4">RS19-109</strain>
    </source>
</reference>
<dbReference type="Pfam" id="PF07992">
    <property type="entry name" value="Pyr_redox_2"/>
    <property type="match status" value="1"/>
</dbReference>
<dbReference type="EMBL" id="JAPHEH010000001">
    <property type="protein sequence ID" value="MDG4476001.1"/>
    <property type="molecule type" value="Genomic_DNA"/>
</dbReference>
<evidence type="ECO:0000259" key="3">
    <source>
        <dbReference type="Pfam" id="PF07992"/>
    </source>
</evidence>
<evidence type="ECO:0000256" key="1">
    <source>
        <dbReference type="ARBA" id="ARBA00022630"/>
    </source>
</evidence>
<keyword evidence="1" id="KW-0285">Flavoprotein</keyword>
<dbReference type="PRINTS" id="PR00469">
    <property type="entry name" value="PNDRDTASEII"/>
</dbReference>
<dbReference type="AlphaFoldDB" id="A0A9X4RLE0"/>
<dbReference type="GO" id="GO:0016491">
    <property type="term" value="F:oxidoreductase activity"/>
    <property type="evidence" value="ECO:0007669"/>
    <property type="project" value="UniProtKB-KW"/>
</dbReference>
<dbReference type="InterPro" id="IPR036188">
    <property type="entry name" value="FAD/NAD-bd_sf"/>
</dbReference>
<dbReference type="Gene3D" id="3.50.50.60">
    <property type="entry name" value="FAD/NAD(P)-binding domain"/>
    <property type="match status" value="2"/>
</dbReference>
<dbReference type="Proteomes" id="UP001154240">
    <property type="component" value="Unassembled WGS sequence"/>
</dbReference>
<accession>A0A9X4RLE0</accession>
<dbReference type="InterPro" id="IPR023753">
    <property type="entry name" value="FAD/NAD-binding_dom"/>
</dbReference>
<comment type="caution">
    <text evidence="4">The sequence shown here is derived from an EMBL/GenBank/DDBJ whole genome shotgun (WGS) entry which is preliminary data.</text>
</comment>
<gene>
    <name evidence="4" type="ORF">OLX77_07500</name>
</gene>
<dbReference type="InterPro" id="IPR050097">
    <property type="entry name" value="Ferredoxin-NADP_redctase_2"/>
</dbReference>
<organism evidence="4 5">
    <name type="scientific">Thiovibrio frasassiensis</name>
    <dbReference type="NCBI Taxonomy" id="2984131"/>
    <lineage>
        <taxon>Bacteria</taxon>
        <taxon>Pseudomonadati</taxon>
        <taxon>Thermodesulfobacteriota</taxon>
        <taxon>Desulfobulbia</taxon>
        <taxon>Desulfobulbales</taxon>
        <taxon>Thiovibrionaceae</taxon>
        <taxon>Thiovibrio</taxon>
    </lineage>
</organism>
<protein>
    <submittedName>
        <fullName evidence="4">NAD(P)/FAD-dependent oxidoreductase</fullName>
    </submittedName>
</protein>
<dbReference type="RefSeq" id="WP_307632971.1">
    <property type="nucleotide sequence ID" value="NZ_JAPHEH010000001.1"/>
</dbReference>
<name>A0A9X4RLE0_9BACT</name>
<sequence length="296" mass="31668">MEEKSCDCIIIGAGPGGLQAAIHLSRYNRKVILLDQGGGRTRHALHIENYLGLEITSGKELVDTGIKQIQSFGAEFRREHVASVMAENGFSVTTEKGRYQAPYLIVSCGVVENLPKIKGMNKFFSRAIFTCVDCDGYHTTGKKLVILGDSLDAMRLAFAMRQMFTPDITLILPAGLMPDDHAELLAEDGIAFLAGVPQEFLGDTALTGVKLADGQEIVCEVVMLSYDYTLNDSCLAGLSLERDGNGTQISTSPGCETSVQNLFALGALKAGKAQAIIAAGQGAMVGIEINHRLLGL</sequence>